<dbReference type="Gene3D" id="3.40.50.720">
    <property type="entry name" value="NAD(P)-binding Rossmann-like Domain"/>
    <property type="match status" value="1"/>
</dbReference>
<dbReference type="Proteomes" id="UP001302652">
    <property type="component" value="Chromosome 3"/>
</dbReference>
<proteinExistence type="predicted"/>
<sequence length="58" mass="6056">MLSSNRDVISASRKGSAIAVDISSKESITAMYRQTQPLEAVVCVAGTARFAPLDTLAG</sequence>
<protein>
    <submittedName>
        <fullName evidence="1">Uncharacterized protein</fullName>
    </submittedName>
</protein>
<keyword evidence="2" id="KW-1185">Reference proteome</keyword>
<dbReference type="EMBL" id="CP136511">
    <property type="protein sequence ID" value="WOD13480.1"/>
    <property type="molecule type" value="Genomic_DNA"/>
</dbReference>
<dbReference type="RefSeq" id="WP_317015005.1">
    <property type="nucleotide sequence ID" value="NZ_CP136511.1"/>
</dbReference>
<evidence type="ECO:0000313" key="2">
    <source>
        <dbReference type="Proteomes" id="UP001302652"/>
    </source>
</evidence>
<evidence type="ECO:0000313" key="1">
    <source>
        <dbReference type="EMBL" id="WOD13480.1"/>
    </source>
</evidence>
<reference evidence="1 2" key="1">
    <citation type="submission" date="2023-10" db="EMBL/GenBank/DDBJ databases">
        <title>Surface-active antibiotics is a multifunctional adaptation for post-fire microbes.</title>
        <authorList>
            <person name="Liu M.D."/>
            <person name="Du Y."/>
            <person name="Koupaei S.K."/>
            <person name="Kim N.R."/>
            <person name="Zhang W."/>
            <person name="Traxler M.F."/>
        </authorList>
    </citation>
    <scope>NUCLEOTIDE SEQUENCE [LARGE SCALE GENOMIC DNA]</scope>
    <source>
        <strain evidence="1 2">F3</strain>
    </source>
</reference>
<gene>
    <name evidence="1" type="ORF">RW095_05555</name>
</gene>
<organism evidence="1 2">
    <name type="scientific">Paraburkholderia kirstenboschensis</name>
    <dbReference type="NCBI Taxonomy" id="1245436"/>
    <lineage>
        <taxon>Bacteria</taxon>
        <taxon>Pseudomonadati</taxon>
        <taxon>Pseudomonadota</taxon>
        <taxon>Betaproteobacteria</taxon>
        <taxon>Burkholderiales</taxon>
        <taxon>Burkholderiaceae</taxon>
        <taxon>Paraburkholderia</taxon>
    </lineage>
</organism>
<accession>A0ABZ0E8A1</accession>
<name>A0ABZ0E8A1_9BURK</name>